<evidence type="ECO:0000313" key="3">
    <source>
        <dbReference type="EMBL" id="OWA52557.1"/>
    </source>
</evidence>
<evidence type="ECO:0000256" key="1">
    <source>
        <dbReference type="SAM" id="MobiDB-lite"/>
    </source>
</evidence>
<name>A0A9X6NE92_HYPEX</name>
<sequence>MVCPCISSDSGSSSSSSGDGATQFRLKKTFLLSRKLLFWIDSDLDVTLRAQFCFLKLSSITRVHSKSSQTMKLLLNILLLFSALSSALLFGLSLHLQINGGGGQNTCMSLMKRGTLLKVPSKGSSDQSIWQPDDCDLKLYTQDDANRCMLKIKARKSRFPANIIITGDSRMRQLRDAFFYQLTGINRDWLSNRSITHVPDTYTKHSSNQMMLRDSGVRIEFNWATGLDGGQGSTGKSLDKLMRRGRLRPADLLLIGNGVWTIRECTAQNRTQDDCVVDYRNNFLALLPKLSAIGRHTTVIWVPQIQLNESNMWDRDFTNENMRMYNEAIKSGLASVPDNKVIYWNSLEMLSSALNDSLDGLHFGPTAKYYDIQMLLNLMCICDKDLIKY</sequence>
<dbReference type="AlphaFoldDB" id="A0A9X6NE92"/>
<keyword evidence="4" id="KW-1185">Reference proteome</keyword>
<evidence type="ECO:0008006" key="5">
    <source>
        <dbReference type="Google" id="ProtNLM"/>
    </source>
</evidence>
<evidence type="ECO:0000313" key="4">
    <source>
        <dbReference type="Proteomes" id="UP000192578"/>
    </source>
</evidence>
<protein>
    <recommendedName>
        <fullName evidence="5">CAS1 domain-containing protein 1</fullName>
    </recommendedName>
</protein>
<dbReference type="OrthoDB" id="1932925at2759"/>
<dbReference type="EMBL" id="MTYJ01000274">
    <property type="protein sequence ID" value="OWA52557.1"/>
    <property type="molecule type" value="Genomic_DNA"/>
</dbReference>
<keyword evidence="2" id="KW-0812">Transmembrane</keyword>
<organism evidence="3 4">
    <name type="scientific">Hypsibius exemplaris</name>
    <name type="common">Freshwater tardigrade</name>
    <dbReference type="NCBI Taxonomy" id="2072580"/>
    <lineage>
        <taxon>Eukaryota</taxon>
        <taxon>Metazoa</taxon>
        <taxon>Ecdysozoa</taxon>
        <taxon>Tardigrada</taxon>
        <taxon>Eutardigrada</taxon>
        <taxon>Parachela</taxon>
        <taxon>Hypsibioidea</taxon>
        <taxon>Hypsibiidae</taxon>
        <taxon>Hypsibius</taxon>
    </lineage>
</organism>
<dbReference type="SUPFAM" id="SSF52266">
    <property type="entry name" value="SGNH hydrolase"/>
    <property type="match status" value="1"/>
</dbReference>
<gene>
    <name evidence="3" type="ORF">BV898_17008</name>
</gene>
<feature type="transmembrane region" description="Helical" evidence="2">
    <location>
        <begin position="73"/>
        <end position="96"/>
    </location>
</feature>
<comment type="caution">
    <text evidence="3">The sequence shown here is derived from an EMBL/GenBank/DDBJ whole genome shotgun (WGS) entry which is preliminary data.</text>
</comment>
<evidence type="ECO:0000256" key="2">
    <source>
        <dbReference type="SAM" id="Phobius"/>
    </source>
</evidence>
<accession>A0A9X6NE92</accession>
<feature type="compositionally biased region" description="Low complexity" evidence="1">
    <location>
        <begin position="7"/>
        <end position="20"/>
    </location>
</feature>
<keyword evidence="2" id="KW-0472">Membrane</keyword>
<reference evidence="4" key="1">
    <citation type="submission" date="2017-01" db="EMBL/GenBank/DDBJ databases">
        <title>Comparative genomics of anhydrobiosis in the tardigrade Hypsibius dujardini.</title>
        <authorList>
            <person name="Yoshida Y."/>
            <person name="Koutsovoulos G."/>
            <person name="Laetsch D."/>
            <person name="Stevens L."/>
            <person name="Kumar S."/>
            <person name="Horikawa D."/>
            <person name="Ishino K."/>
            <person name="Komine S."/>
            <person name="Tomita M."/>
            <person name="Blaxter M."/>
            <person name="Arakawa K."/>
        </authorList>
    </citation>
    <scope>NUCLEOTIDE SEQUENCE [LARGE SCALE GENOMIC DNA]</scope>
    <source>
        <strain evidence="4">Z151</strain>
    </source>
</reference>
<keyword evidence="2" id="KW-1133">Transmembrane helix</keyword>
<dbReference type="Proteomes" id="UP000192578">
    <property type="component" value="Unassembled WGS sequence"/>
</dbReference>
<proteinExistence type="predicted"/>
<feature type="region of interest" description="Disordered" evidence="1">
    <location>
        <begin position="1"/>
        <end position="21"/>
    </location>
</feature>